<dbReference type="OrthoDB" id="289700at2"/>
<dbReference type="AlphaFoldDB" id="A0A543IER4"/>
<dbReference type="Proteomes" id="UP000316706">
    <property type="component" value="Unassembled WGS sequence"/>
</dbReference>
<accession>A0A543IER4</accession>
<dbReference type="EMBL" id="VFPO01000001">
    <property type="protein sequence ID" value="TQM69072.1"/>
    <property type="molecule type" value="Genomic_DNA"/>
</dbReference>
<protein>
    <submittedName>
        <fullName evidence="1">Uncharacterized protein</fullName>
    </submittedName>
</protein>
<evidence type="ECO:0000313" key="2">
    <source>
        <dbReference type="Proteomes" id="UP000316706"/>
    </source>
</evidence>
<keyword evidence="2" id="KW-1185">Reference proteome</keyword>
<sequence>MQTWDVIRREGDGGTFRVAAHDSRISALAQVLVLAAEETEGGAGREYRVEGPPGPAVRTNRDLYLVFLHLGQEARAASWSLSAFLRSLWRVSAPLSGRPRLEPDDVAAMFAAASTTPPAAFDPAWSGKDLSLPGDEPDGYADWERVLLSQIADLEDFLAAPPGPRARFGVDAPRPPGSGARATPARWYNFDPATYLECAVAGSLGGWDAADGARVPLPAPPGEPPARSYVRTITTMTWGDLARIAVCGQVYE</sequence>
<gene>
    <name evidence="1" type="ORF">FHX41_2754</name>
</gene>
<organism evidence="1 2">
    <name type="scientific">Actinomadura hallensis</name>
    <dbReference type="NCBI Taxonomy" id="337895"/>
    <lineage>
        <taxon>Bacteria</taxon>
        <taxon>Bacillati</taxon>
        <taxon>Actinomycetota</taxon>
        <taxon>Actinomycetes</taxon>
        <taxon>Streptosporangiales</taxon>
        <taxon>Thermomonosporaceae</taxon>
        <taxon>Actinomadura</taxon>
    </lineage>
</organism>
<evidence type="ECO:0000313" key="1">
    <source>
        <dbReference type="EMBL" id="TQM69072.1"/>
    </source>
</evidence>
<proteinExistence type="predicted"/>
<comment type="caution">
    <text evidence="1">The sequence shown here is derived from an EMBL/GenBank/DDBJ whole genome shotgun (WGS) entry which is preliminary data.</text>
</comment>
<name>A0A543IER4_9ACTN</name>
<dbReference type="RefSeq" id="WP_141968918.1">
    <property type="nucleotide sequence ID" value="NZ_VFPO01000001.1"/>
</dbReference>
<reference evidence="1 2" key="1">
    <citation type="submission" date="2019-06" db="EMBL/GenBank/DDBJ databases">
        <title>Sequencing the genomes of 1000 actinobacteria strains.</title>
        <authorList>
            <person name="Klenk H.-P."/>
        </authorList>
    </citation>
    <scope>NUCLEOTIDE SEQUENCE [LARGE SCALE GENOMIC DNA]</scope>
    <source>
        <strain evidence="1 2">DSM 45043</strain>
    </source>
</reference>